<feature type="transmembrane region" description="Helical" evidence="1">
    <location>
        <begin position="153"/>
        <end position="170"/>
    </location>
</feature>
<dbReference type="InterPro" id="IPR037185">
    <property type="entry name" value="EmrE-like"/>
</dbReference>
<feature type="domain" description="EamA" evidence="2">
    <location>
        <begin position="15"/>
        <end position="140"/>
    </location>
</feature>
<reference evidence="3 4" key="1">
    <citation type="journal article" date="2011" name="J. Bacteriol.">
        <title>Genome sequence of the mercury-methylating and pleomorphic Desulfovibrio africanus Strain Walvis Bay.</title>
        <authorList>
            <person name="Brown S.D."/>
            <person name="Wall J.D."/>
            <person name="Kucken A.M."/>
            <person name="Gilmour C.C."/>
            <person name="Podar M."/>
            <person name="Brandt C.C."/>
            <person name="Teshima H."/>
            <person name="Detter J.C."/>
            <person name="Han C.S."/>
            <person name="Land M.L."/>
            <person name="Lucas S."/>
            <person name="Han J."/>
            <person name="Pennacchio L."/>
            <person name="Nolan M."/>
            <person name="Pitluck S."/>
            <person name="Woyke T."/>
            <person name="Goodwin L."/>
            <person name="Palumbo A.V."/>
            <person name="Elias D.A."/>
        </authorList>
    </citation>
    <scope>NUCLEOTIDE SEQUENCE [LARGE SCALE GENOMIC DNA]</scope>
    <source>
        <strain evidence="3 4">Walvis Bay</strain>
    </source>
</reference>
<feature type="transmembrane region" description="Helical" evidence="1">
    <location>
        <begin position="69"/>
        <end position="87"/>
    </location>
</feature>
<dbReference type="PANTHER" id="PTHR22911">
    <property type="entry name" value="ACYL-MALONYL CONDENSING ENZYME-RELATED"/>
    <property type="match status" value="1"/>
</dbReference>
<evidence type="ECO:0000313" key="3">
    <source>
        <dbReference type="EMBL" id="EGJ50613.1"/>
    </source>
</evidence>
<dbReference type="KEGG" id="daf:Desaf_2287"/>
<gene>
    <name evidence="3" type="ORF">Desaf_2287</name>
</gene>
<keyword evidence="1" id="KW-0812">Transmembrane</keyword>
<dbReference type="SUPFAM" id="SSF103481">
    <property type="entry name" value="Multidrug resistance efflux transporter EmrE"/>
    <property type="match status" value="2"/>
</dbReference>
<dbReference type="Pfam" id="PF00892">
    <property type="entry name" value="EamA"/>
    <property type="match status" value="2"/>
</dbReference>
<dbReference type="AlphaFoldDB" id="F3YXB5"/>
<dbReference type="STRING" id="690850.Desaf_2287"/>
<dbReference type="HOGENOM" id="CLU_033863_0_1_7"/>
<feature type="transmembrane region" description="Helical" evidence="1">
    <location>
        <begin position="217"/>
        <end position="236"/>
    </location>
</feature>
<sequence length="300" mass="31479" precursor="true">MRSKTEKSGLTGLPLMAGAVLISFAPVFVKISGVGPATAGFYRLLFGGLALSLAALVGGRLSLPSGGRLGLVLLAAVLFALDLAFWHRSIHHVGPGLATVLGNFQVFVLAVAGILFFRERPGLRFFAAVLMAMLGVFLLVGTDWRSQGFEYRLGVIEGLITAVFYGAYLITLRRVQSSQGHAAQVAGIAAVSLLSVVPMFGVMLLQGESLAIPDLRSGGVLLAYGVLCQGGGWLLISRGLPRVTVSAAGLFILLQPTLSFVWDVLFFARPLRLTDLAGAALALGAIYLGTRSTQPPATQA</sequence>
<dbReference type="PANTHER" id="PTHR22911:SF102">
    <property type="entry name" value="MEMBRANE PROTEIN"/>
    <property type="match status" value="1"/>
</dbReference>
<keyword evidence="4" id="KW-1185">Reference proteome</keyword>
<proteinExistence type="predicted"/>
<evidence type="ECO:0000259" key="2">
    <source>
        <dbReference type="Pfam" id="PF00892"/>
    </source>
</evidence>
<feature type="transmembrane region" description="Helical" evidence="1">
    <location>
        <begin position="12"/>
        <end position="29"/>
    </location>
</feature>
<keyword evidence="1" id="KW-0472">Membrane</keyword>
<accession>F3YXB5</accession>
<protein>
    <recommendedName>
        <fullName evidence="2">EamA domain-containing protein</fullName>
    </recommendedName>
</protein>
<feature type="transmembrane region" description="Helical" evidence="1">
    <location>
        <begin position="93"/>
        <end position="116"/>
    </location>
</feature>
<dbReference type="RefSeq" id="WP_014260324.1">
    <property type="nucleotide sequence ID" value="NC_016629.1"/>
</dbReference>
<feature type="domain" description="EamA" evidence="2">
    <location>
        <begin position="153"/>
        <end position="288"/>
    </location>
</feature>
<keyword evidence="1" id="KW-1133">Transmembrane helix</keyword>
<evidence type="ECO:0000256" key="1">
    <source>
        <dbReference type="SAM" id="Phobius"/>
    </source>
</evidence>
<dbReference type="eggNOG" id="COG0697">
    <property type="taxonomic scope" value="Bacteria"/>
</dbReference>
<dbReference type="EMBL" id="CP003221">
    <property type="protein sequence ID" value="EGJ50613.1"/>
    <property type="molecule type" value="Genomic_DNA"/>
</dbReference>
<organism evidence="3 4">
    <name type="scientific">Desulfocurvibacter africanus subsp. africanus str. Walvis Bay</name>
    <dbReference type="NCBI Taxonomy" id="690850"/>
    <lineage>
        <taxon>Bacteria</taxon>
        <taxon>Pseudomonadati</taxon>
        <taxon>Thermodesulfobacteriota</taxon>
        <taxon>Desulfovibrionia</taxon>
        <taxon>Desulfovibrionales</taxon>
        <taxon>Desulfovibrionaceae</taxon>
        <taxon>Desulfocurvibacter</taxon>
    </lineage>
</organism>
<dbReference type="InterPro" id="IPR000620">
    <property type="entry name" value="EamA_dom"/>
</dbReference>
<evidence type="ECO:0000313" key="4">
    <source>
        <dbReference type="Proteomes" id="UP000007844"/>
    </source>
</evidence>
<feature type="transmembrane region" description="Helical" evidence="1">
    <location>
        <begin position="123"/>
        <end position="141"/>
    </location>
</feature>
<dbReference type="GO" id="GO:0016020">
    <property type="term" value="C:membrane"/>
    <property type="evidence" value="ECO:0007669"/>
    <property type="project" value="InterPro"/>
</dbReference>
<dbReference type="Proteomes" id="UP000007844">
    <property type="component" value="Chromosome"/>
</dbReference>
<feature type="transmembrane region" description="Helical" evidence="1">
    <location>
        <begin position="41"/>
        <end position="57"/>
    </location>
</feature>
<name>F3YXB5_DESAF</name>
<feature type="transmembrane region" description="Helical" evidence="1">
    <location>
        <begin position="182"/>
        <end position="205"/>
    </location>
</feature>
<feature type="transmembrane region" description="Helical" evidence="1">
    <location>
        <begin position="243"/>
        <end position="265"/>
    </location>
</feature>